<protein>
    <submittedName>
        <fullName evidence="2">Uncharacterized protein</fullName>
    </submittedName>
</protein>
<dbReference type="AlphaFoldDB" id="A0A4U6VPU2"/>
<feature type="region of interest" description="Disordered" evidence="1">
    <location>
        <begin position="55"/>
        <end position="122"/>
    </location>
</feature>
<name>A0A4U6VPU2_SETVI</name>
<dbReference type="Proteomes" id="UP000298652">
    <property type="component" value="Chromosome 2"/>
</dbReference>
<dbReference type="EMBL" id="CM016553">
    <property type="protein sequence ID" value="TKW30764.1"/>
    <property type="molecule type" value="Genomic_DNA"/>
</dbReference>
<sequence>MVQVLFRSVVYRGSIFGLEFELFLCSSFLLASVLPQGRAEGDSDRVPLAHARAWTRTSSCRPQRQQLAAGRSTPTQQPDQAVAGGSPGSIASRPASTFGPASGDDPPRGGAAPVQAKAGQRARCLTAPAGPAERQQQHLPGTATAHQRRVQVLAHLFVAGRAGTAFLQSFRKYLYEGVEHAVASVHHCSQDTELLNHCLVCDAPPLCLLNSKTKRQQHPL</sequence>
<feature type="compositionally biased region" description="Polar residues" evidence="1">
    <location>
        <begin position="55"/>
        <end position="79"/>
    </location>
</feature>
<evidence type="ECO:0000256" key="1">
    <source>
        <dbReference type="SAM" id="MobiDB-lite"/>
    </source>
</evidence>
<proteinExistence type="predicted"/>
<evidence type="ECO:0000313" key="2">
    <source>
        <dbReference type="EMBL" id="TKW30764.1"/>
    </source>
</evidence>
<accession>A0A4U6VPU2</accession>
<reference evidence="2" key="1">
    <citation type="submission" date="2019-03" db="EMBL/GenBank/DDBJ databases">
        <title>WGS assembly of Setaria viridis.</title>
        <authorList>
            <person name="Huang P."/>
            <person name="Jenkins J."/>
            <person name="Grimwood J."/>
            <person name="Barry K."/>
            <person name="Healey A."/>
            <person name="Mamidi S."/>
            <person name="Sreedasyam A."/>
            <person name="Shu S."/>
            <person name="Feldman M."/>
            <person name="Wu J."/>
            <person name="Yu Y."/>
            <person name="Chen C."/>
            <person name="Johnson J."/>
            <person name="Rokhsar D."/>
            <person name="Baxter I."/>
            <person name="Schmutz J."/>
            <person name="Brutnell T."/>
            <person name="Kellogg E."/>
        </authorList>
    </citation>
    <scope>NUCLEOTIDE SEQUENCE [LARGE SCALE GENOMIC DNA]</scope>
</reference>
<keyword evidence="3" id="KW-1185">Reference proteome</keyword>
<evidence type="ECO:0000313" key="3">
    <source>
        <dbReference type="Proteomes" id="UP000298652"/>
    </source>
</evidence>
<gene>
    <name evidence="2" type="ORF">SEVIR_2G059500v2</name>
</gene>
<organism evidence="2 3">
    <name type="scientific">Setaria viridis</name>
    <name type="common">Green bristlegrass</name>
    <name type="synonym">Setaria italica subsp. viridis</name>
    <dbReference type="NCBI Taxonomy" id="4556"/>
    <lineage>
        <taxon>Eukaryota</taxon>
        <taxon>Viridiplantae</taxon>
        <taxon>Streptophyta</taxon>
        <taxon>Embryophyta</taxon>
        <taxon>Tracheophyta</taxon>
        <taxon>Spermatophyta</taxon>
        <taxon>Magnoliopsida</taxon>
        <taxon>Liliopsida</taxon>
        <taxon>Poales</taxon>
        <taxon>Poaceae</taxon>
        <taxon>PACMAD clade</taxon>
        <taxon>Panicoideae</taxon>
        <taxon>Panicodae</taxon>
        <taxon>Paniceae</taxon>
        <taxon>Cenchrinae</taxon>
        <taxon>Setaria</taxon>
    </lineage>
</organism>
<dbReference type="Gramene" id="TKW30764">
    <property type="protein sequence ID" value="TKW30764"/>
    <property type="gene ID" value="SEVIR_2G059500v2"/>
</dbReference>